<dbReference type="PANTHER" id="PTHR31465:SF35">
    <property type="entry name" value="RTA1 DOMAIN PROTEIN-RELATED"/>
    <property type="match status" value="1"/>
</dbReference>
<organism evidence="7 8">
    <name type="scientific">Fusarium torreyae</name>
    <dbReference type="NCBI Taxonomy" id="1237075"/>
    <lineage>
        <taxon>Eukaryota</taxon>
        <taxon>Fungi</taxon>
        <taxon>Dikarya</taxon>
        <taxon>Ascomycota</taxon>
        <taxon>Pezizomycotina</taxon>
        <taxon>Sordariomycetes</taxon>
        <taxon>Hypocreomycetidae</taxon>
        <taxon>Hypocreales</taxon>
        <taxon>Nectriaceae</taxon>
        <taxon>Fusarium</taxon>
    </lineage>
</organism>
<keyword evidence="2 6" id="KW-0812">Transmembrane</keyword>
<feature type="transmembrane region" description="Helical" evidence="6">
    <location>
        <begin position="33"/>
        <end position="54"/>
    </location>
</feature>
<feature type="transmembrane region" description="Helical" evidence="6">
    <location>
        <begin position="110"/>
        <end position="130"/>
    </location>
</feature>
<feature type="transmembrane region" description="Helical" evidence="6">
    <location>
        <begin position="66"/>
        <end position="89"/>
    </location>
</feature>
<accession>A0A9W8S7D3</accession>
<dbReference type="EMBL" id="JAOQAZ010000004">
    <property type="protein sequence ID" value="KAJ4267147.1"/>
    <property type="molecule type" value="Genomic_DNA"/>
</dbReference>
<reference evidence="7" key="1">
    <citation type="submission" date="2022-09" db="EMBL/GenBank/DDBJ databases">
        <title>Fusarium specimens isolated from Avocado Roots.</title>
        <authorList>
            <person name="Stajich J."/>
            <person name="Roper C."/>
            <person name="Heimlech-Rivalta G."/>
        </authorList>
    </citation>
    <scope>NUCLEOTIDE SEQUENCE</scope>
    <source>
        <strain evidence="7">CF00136</strain>
    </source>
</reference>
<evidence type="ECO:0000256" key="3">
    <source>
        <dbReference type="ARBA" id="ARBA00022989"/>
    </source>
</evidence>
<dbReference type="Pfam" id="PF04479">
    <property type="entry name" value="RTA1"/>
    <property type="match status" value="1"/>
</dbReference>
<evidence type="ECO:0000256" key="2">
    <source>
        <dbReference type="ARBA" id="ARBA00022692"/>
    </source>
</evidence>
<proteinExistence type="predicted"/>
<dbReference type="PANTHER" id="PTHR31465">
    <property type="entry name" value="PROTEIN RTA1-RELATED"/>
    <property type="match status" value="1"/>
</dbReference>
<name>A0A9W8S7D3_9HYPO</name>
<dbReference type="OrthoDB" id="3358017at2759"/>
<evidence type="ECO:0000256" key="6">
    <source>
        <dbReference type="SAM" id="Phobius"/>
    </source>
</evidence>
<evidence type="ECO:0000313" key="7">
    <source>
        <dbReference type="EMBL" id="KAJ4267147.1"/>
    </source>
</evidence>
<dbReference type="Proteomes" id="UP001152049">
    <property type="component" value="Unassembled WGS sequence"/>
</dbReference>
<dbReference type="InterPro" id="IPR007568">
    <property type="entry name" value="RTA1"/>
</dbReference>
<feature type="transmembrane region" description="Helical" evidence="6">
    <location>
        <begin position="6"/>
        <end position="26"/>
    </location>
</feature>
<feature type="region of interest" description="Disordered" evidence="5">
    <location>
        <begin position="184"/>
        <end position="211"/>
    </location>
</feature>
<feature type="compositionally biased region" description="Pro residues" evidence="5">
    <location>
        <begin position="189"/>
        <end position="211"/>
    </location>
</feature>
<sequence>MAATIYMILSRLIIALDADIYALVPVNVIPKTFIFGDLVSLAAQFTGAGILINAKSVNQQRTGQLIIVGGLAFQIYFFGFFTSVLHIVHSRITDDPTRRSTVLTKSRKRLIVVLYLACGLIIARSIYRVIEYATGPRGIVQATEIYFYVFDAGFIWVVSILFAIFHPRQLASVSKQELKDLETVHVTPSKPPPPPPRYQPPQTPPRYMQQPPPFLPSYSNLRSRGPYYYPPSQYRSQSFIQYPPPLHYYQQRRPPTMAHYRPRTNRTNKSFDPSLSSSSSVVSIYNPYTGQYEPFRR</sequence>
<evidence type="ECO:0000256" key="4">
    <source>
        <dbReference type="ARBA" id="ARBA00023136"/>
    </source>
</evidence>
<evidence type="ECO:0000256" key="1">
    <source>
        <dbReference type="ARBA" id="ARBA00004141"/>
    </source>
</evidence>
<feature type="region of interest" description="Disordered" evidence="5">
    <location>
        <begin position="258"/>
        <end position="280"/>
    </location>
</feature>
<dbReference type="GO" id="GO:0016020">
    <property type="term" value="C:membrane"/>
    <property type="evidence" value="ECO:0007669"/>
    <property type="project" value="UniProtKB-SubCell"/>
</dbReference>
<keyword evidence="4 6" id="KW-0472">Membrane</keyword>
<comment type="caution">
    <text evidence="7">The sequence shown here is derived from an EMBL/GenBank/DDBJ whole genome shotgun (WGS) entry which is preliminary data.</text>
</comment>
<keyword evidence="8" id="KW-1185">Reference proteome</keyword>
<protein>
    <submittedName>
        <fullName evidence="7">Uncharacterized protein</fullName>
    </submittedName>
</protein>
<dbReference type="AlphaFoldDB" id="A0A9W8S7D3"/>
<gene>
    <name evidence="7" type="ORF">NW762_003246</name>
</gene>
<feature type="transmembrane region" description="Helical" evidence="6">
    <location>
        <begin position="145"/>
        <end position="165"/>
    </location>
</feature>
<evidence type="ECO:0000256" key="5">
    <source>
        <dbReference type="SAM" id="MobiDB-lite"/>
    </source>
</evidence>
<keyword evidence="3 6" id="KW-1133">Transmembrane helix</keyword>
<evidence type="ECO:0000313" key="8">
    <source>
        <dbReference type="Proteomes" id="UP001152049"/>
    </source>
</evidence>
<comment type="subcellular location">
    <subcellularLocation>
        <location evidence="1">Membrane</location>
        <topology evidence="1">Multi-pass membrane protein</topology>
    </subcellularLocation>
</comment>